<gene>
    <name evidence="2" type="ORF">LUZ61_009680</name>
</gene>
<keyword evidence="3" id="KW-1185">Reference proteome</keyword>
<evidence type="ECO:0000313" key="3">
    <source>
        <dbReference type="Proteomes" id="UP001210211"/>
    </source>
</evidence>
<dbReference type="InterPro" id="IPR036047">
    <property type="entry name" value="F-box-like_dom_sf"/>
</dbReference>
<dbReference type="InterPro" id="IPR053781">
    <property type="entry name" value="F-box_AtFBL13-like"/>
</dbReference>
<dbReference type="Proteomes" id="UP001210211">
    <property type="component" value="Unassembled WGS sequence"/>
</dbReference>
<dbReference type="Pfam" id="PF12937">
    <property type="entry name" value="F-box-like"/>
    <property type="match status" value="1"/>
</dbReference>
<dbReference type="Pfam" id="PF24758">
    <property type="entry name" value="LRR_At5g56370"/>
    <property type="match status" value="1"/>
</dbReference>
<comment type="caution">
    <text evidence="2">The sequence shown here is derived from an EMBL/GenBank/DDBJ whole genome shotgun (WGS) entry which is preliminary data.</text>
</comment>
<accession>A0AAD5ZXR3</accession>
<dbReference type="CDD" id="cd22160">
    <property type="entry name" value="F-box_AtFBL13-like"/>
    <property type="match status" value="1"/>
</dbReference>
<evidence type="ECO:0000259" key="1">
    <source>
        <dbReference type="PROSITE" id="PS50181"/>
    </source>
</evidence>
<dbReference type="Gene3D" id="3.80.10.10">
    <property type="entry name" value="Ribonuclease Inhibitor"/>
    <property type="match status" value="1"/>
</dbReference>
<reference evidence="2 3" key="1">
    <citation type="journal article" date="2022" name="Cell">
        <title>Repeat-based holocentromeres influence genome architecture and karyotype evolution.</title>
        <authorList>
            <person name="Hofstatter P.G."/>
            <person name="Thangavel G."/>
            <person name="Lux T."/>
            <person name="Neumann P."/>
            <person name="Vondrak T."/>
            <person name="Novak P."/>
            <person name="Zhang M."/>
            <person name="Costa L."/>
            <person name="Castellani M."/>
            <person name="Scott A."/>
            <person name="Toegelov H."/>
            <person name="Fuchs J."/>
            <person name="Mata-Sucre Y."/>
            <person name="Dias Y."/>
            <person name="Vanzela A.L.L."/>
            <person name="Huettel B."/>
            <person name="Almeida C.C.S."/>
            <person name="Simkova H."/>
            <person name="Souza G."/>
            <person name="Pedrosa-Harand A."/>
            <person name="Macas J."/>
            <person name="Mayer K.F.X."/>
            <person name="Houben A."/>
            <person name="Marques A."/>
        </authorList>
    </citation>
    <scope>NUCLEOTIDE SEQUENCE [LARGE SCALE GENOMIC DNA]</scope>
    <source>
        <strain evidence="2">RhyTen1mFocal</strain>
    </source>
</reference>
<proteinExistence type="predicted"/>
<organism evidence="2 3">
    <name type="scientific">Rhynchospora tenuis</name>
    <dbReference type="NCBI Taxonomy" id="198213"/>
    <lineage>
        <taxon>Eukaryota</taxon>
        <taxon>Viridiplantae</taxon>
        <taxon>Streptophyta</taxon>
        <taxon>Embryophyta</taxon>
        <taxon>Tracheophyta</taxon>
        <taxon>Spermatophyta</taxon>
        <taxon>Magnoliopsida</taxon>
        <taxon>Liliopsida</taxon>
        <taxon>Poales</taxon>
        <taxon>Cyperaceae</taxon>
        <taxon>Cyperoideae</taxon>
        <taxon>Rhynchosporeae</taxon>
        <taxon>Rhynchospora</taxon>
    </lineage>
</organism>
<dbReference type="Gene3D" id="1.20.1280.50">
    <property type="match status" value="1"/>
</dbReference>
<dbReference type="PANTHER" id="PTHR31900:SF32">
    <property type="entry name" value="F-BOX_RNI_FBD-LIKE DOMAIN PROTEIN"/>
    <property type="match status" value="1"/>
</dbReference>
<dbReference type="SUPFAM" id="SSF52047">
    <property type="entry name" value="RNI-like"/>
    <property type="match status" value="1"/>
</dbReference>
<name>A0AAD5ZXR3_9POAL</name>
<dbReference type="AlphaFoldDB" id="A0AAD5ZXR3"/>
<feature type="domain" description="F-box" evidence="1">
    <location>
        <begin position="9"/>
        <end position="53"/>
    </location>
</feature>
<dbReference type="EMBL" id="JAMRDG010000001">
    <property type="protein sequence ID" value="KAJ3705975.1"/>
    <property type="molecule type" value="Genomic_DNA"/>
</dbReference>
<evidence type="ECO:0000313" key="2">
    <source>
        <dbReference type="EMBL" id="KAJ3705975.1"/>
    </source>
</evidence>
<dbReference type="PROSITE" id="PS50181">
    <property type="entry name" value="FBOX"/>
    <property type="match status" value="1"/>
</dbReference>
<dbReference type="InterPro" id="IPR032675">
    <property type="entry name" value="LRR_dom_sf"/>
</dbReference>
<dbReference type="InterPro" id="IPR055411">
    <property type="entry name" value="LRR_FXL15/At3g58940/PEG3-like"/>
</dbReference>
<dbReference type="InterPro" id="IPR050232">
    <property type="entry name" value="FBL13/AtMIF1-like"/>
</dbReference>
<dbReference type="SUPFAM" id="SSF81383">
    <property type="entry name" value="F-box domain"/>
    <property type="match status" value="1"/>
</dbReference>
<dbReference type="InterPro" id="IPR001810">
    <property type="entry name" value="F-box_dom"/>
</dbReference>
<protein>
    <recommendedName>
        <fullName evidence="1">F-box domain-containing protein</fullName>
    </recommendedName>
</protein>
<sequence>MAPSDSHQIDRLSSLPDELLVRILSFLPIRMAARTSVLSRRFRHLCEAVWETSPSLELISNEFPHRKTSTARFVTMAERTLLRRSPSHTHPLLILRLELSRYFRFSSHDNESLSFFDSLFVKARSLEVRHLTIEGCQFSPSCDSLSLIFSINTLESLSLPMVGTCQLEDSVFPSAVALTNLKSLSFEGYIGDPDKLNLLLSHLPSLEYFCFTHGTVHAFSLSSLTVRKLRLIIYPGSPEHETVDLSFPSLELLHVHNGEILGLPHICGNIPSLRKAVLQLNCLRKEDCSAVAGLLNSISHSEELILHIKENDREMYPFPILLEPGKDLPRFPNLKHLDATMCFHKYNFEAIVALLHHSPALESLKLFHKVSLSNSQTCERNKNDWRSILPRNARKAHYMNLHLGQHSKEFMKLVGKQCTPKVVERHY</sequence>
<dbReference type="PANTHER" id="PTHR31900">
    <property type="entry name" value="F-BOX/RNI SUPERFAMILY PROTEIN-RELATED"/>
    <property type="match status" value="1"/>
</dbReference>